<gene>
    <name evidence="1" type="ORF">MEUPH1_LOCUS4169</name>
</gene>
<reference evidence="1 2" key="1">
    <citation type="submission" date="2023-01" db="EMBL/GenBank/DDBJ databases">
        <authorList>
            <person name="Whitehead M."/>
        </authorList>
    </citation>
    <scope>NUCLEOTIDE SEQUENCE [LARGE SCALE GENOMIC DNA]</scope>
</reference>
<proteinExistence type="predicted"/>
<evidence type="ECO:0000313" key="1">
    <source>
        <dbReference type="EMBL" id="CAI6347374.1"/>
    </source>
</evidence>
<comment type="caution">
    <text evidence="1">The sequence shown here is derived from an EMBL/GenBank/DDBJ whole genome shotgun (WGS) entry which is preliminary data.</text>
</comment>
<keyword evidence="2" id="KW-1185">Reference proteome</keyword>
<dbReference type="AlphaFoldDB" id="A0AAV0VUW0"/>
<protein>
    <submittedName>
        <fullName evidence="1">Uncharacterized protein</fullName>
    </submittedName>
</protein>
<dbReference type="EMBL" id="CARXXK010000001">
    <property type="protein sequence ID" value="CAI6347374.1"/>
    <property type="molecule type" value="Genomic_DNA"/>
</dbReference>
<accession>A0AAV0VUW0</accession>
<name>A0AAV0VUW0_9HEMI</name>
<sequence>MDIHIDPYNNHYSLKMLLTNNINGVINWLQNSANFGPHRQDGTPFNRMTVTRSWFDVYATTGLGKTKFASKMDSLIQITQLMKENFCISRLGSHQLPWNTKHFNDLPNAIYIAENSSMFPKEQVEKLGILGYFLDTGNSKSPLEMINDISNILITRPRVNLTTKSGMHVCKHYLNLYCSTGLGLTVEEAKTRSAEQMLNTLRRLCGFVPMLNLPLMDHPGNYGNEHRMCLCLPIDDQYKIKLIKYFLESPKVPHTVQLKQLEAMLKVVVKYSDTGSSGKPGVACEFGPHVTVGVGATKMISVFRSRTAMLNKLKLVCGFVQYPRTFVPPDCSDSTMAEDGDNNNCYDRLNISFPSLLQQGNHPLNEMFPAEPVEYYRDTTVSNRSETTDTPTVVNAGRTVEIVVREGVITRGAFNPNLGPGHNNSNSPIRPRSSCCVIRDSRAEGLTESYNQGLDMGQ</sequence>
<organism evidence="1 2">
    <name type="scientific">Macrosiphum euphorbiae</name>
    <name type="common">potato aphid</name>
    <dbReference type="NCBI Taxonomy" id="13131"/>
    <lineage>
        <taxon>Eukaryota</taxon>
        <taxon>Metazoa</taxon>
        <taxon>Ecdysozoa</taxon>
        <taxon>Arthropoda</taxon>
        <taxon>Hexapoda</taxon>
        <taxon>Insecta</taxon>
        <taxon>Pterygota</taxon>
        <taxon>Neoptera</taxon>
        <taxon>Paraneoptera</taxon>
        <taxon>Hemiptera</taxon>
        <taxon>Sternorrhyncha</taxon>
        <taxon>Aphidomorpha</taxon>
        <taxon>Aphidoidea</taxon>
        <taxon>Aphididae</taxon>
        <taxon>Macrosiphini</taxon>
        <taxon>Macrosiphum</taxon>
    </lineage>
</organism>
<evidence type="ECO:0000313" key="2">
    <source>
        <dbReference type="Proteomes" id="UP001160148"/>
    </source>
</evidence>
<dbReference type="Proteomes" id="UP001160148">
    <property type="component" value="Unassembled WGS sequence"/>
</dbReference>